<gene>
    <name evidence="2" type="ORF">ABT57_13555</name>
</gene>
<sequence>MSSFSVTCPHCGRSAALMPNSLSNTPDCQGCQKPLLDGKPVEADANQLTRLIQSPKPVVVVFWGNQCTPCQTFKPIVDQVAAQHRNHYRFVRVNLNKNKVLAQKYRIRGVPTILIFKKGKQQAALHTALRKNEFIRWLKDAIPA</sequence>
<feature type="domain" description="Thioredoxin" evidence="1">
    <location>
        <begin position="19"/>
        <end position="143"/>
    </location>
</feature>
<reference evidence="2 3" key="1">
    <citation type="submission" date="2015-05" db="EMBL/GenBank/DDBJ databases">
        <title>Photobacterium galathea sp. nov.</title>
        <authorList>
            <person name="Machado H."/>
            <person name="Gram L."/>
        </authorList>
    </citation>
    <scope>NUCLEOTIDE SEQUENCE [LARGE SCALE GENOMIC DNA]</scope>
    <source>
        <strain evidence="2 3">DSM 22954</strain>
    </source>
</reference>
<dbReference type="STRING" id="320778.ABT57_13555"/>
<dbReference type="RefSeq" id="WP_047885780.1">
    <property type="nucleotide sequence ID" value="NZ_CP071326.1"/>
</dbReference>
<evidence type="ECO:0000259" key="1">
    <source>
        <dbReference type="PROSITE" id="PS51352"/>
    </source>
</evidence>
<dbReference type="CDD" id="cd02947">
    <property type="entry name" value="TRX_family"/>
    <property type="match status" value="1"/>
</dbReference>
<dbReference type="PANTHER" id="PTHR45663">
    <property type="entry name" value="GEO12009P1"/>
    <property type="match status" value="1"/>
</dbReference>
<dbReference type="PANTHER" id="PTHR45663:SF40">
    <property type="entry name" value="THIOREDOXIN 2"/>
    <property type="match status" value="1"/>
</dbReference>
<organism evidence="2 3">
    <name type="scientific">Photobacterium ganghwense</name>
    <dbReference type="NCBI Taxonomy" id="320778"/>
    <lineage>
        <taxon>Bacteria</taxon>
        <taxon>Pseudomonadati</taxon>
        <taxon>Pseudomonadota</taxon>
        <taxon>Gammaproteobacteria</taxon>
        <taxon>Vibrionales</taxon>
        <taxon>Vibrionaceae</taxon>
        <taxon>Photobacterium</taxon>
    </lineage>
</organism>
<dbReference type="Proteomes" id="UP000035909">
    <property type="component" value="Unassembled WGS sequence"/>
</dbReference>
<dbReference type="InterPro" id="IPR036249">
    <property type="entry name" value="Thioredoxin-like_sf"/>
</dbReference>
<dbReference type="PATRIC" id="fig|320778.3.peg.2956"/>
<dbReference type="EMBL" id="LDOU01000015">
    <property type="protein sequence ID" value="KLV07886.1"/>
    <property type="molecule type" value="Genomic_DNA"/>
</dbReference>
<proteinExistence type="predicted"/>
<evidence type="ECO:0000313" key="2">
    <source>
        <dbReference type="EMBL" id="KLV07886.1"/>
    </source>
</evidence>
<dbReference type="NCBIfam" id="NF008229">
    <property type="entry name" value="PRK10996.1"/>
    <property type="match status" value="1"/>
</dbReference>
<name>A0A0J1H884_9GAMM</name>
<evidence type="ECO:0000313" key="3">
    <source>
        <dbReference type="Proteomes" id="UP000035909"/>
    </source>
</evidence>
<dbReference type="GO" id="GO:0015035">
    <property type="term" value="F:protein-disulfide reductase activity"/>
    <property type="evidence" value="ECO:0007669"/>
    <property type="project" value="TreeGrafter"/>
</dbReference>
<dbReference type="OrthoDB" id="9790390at2"/>
<comment type="caution">
    <text evidence="2">The sequence shown here is derived from an EMBL/GenBank/DDBJ whole genome shotgun (WGS) entry which is preliminary data.</text>
</comment>
<dbReference type="GO" id="GO:0005829">
    <property type="term" value="C:cytosol"/>
    <property type="evidence" value="ECO:0007669"/>
    <property type="project" value="TreeGrafter"/>
</dbReference>
<dbReference type="SUPFAM" id="SSF52833">
    <property type="entry name" value="Thioredoxin-like"/>
    <property type="match status" value="1"/>
</dbReference>
<dbReference type="Pfam" id="PF00085">
    <property type="entry name" value="Thioredoxin"/>
    <property type="match status" value="1"/>
</dbReference>
<keyword evidence="3" id="KW-1185">Reference proteome</keyword>
<dbReference type="PROSITE" id="PS51352">
    <property type="entry name" value="THIOREDOXIN_2"/>
    <property type="match status" value="1"/>
</dbReference>
<dbReference type="InterPro" id="IPR013766">
    <property type="entry name" value="Thioredoxin_domain"/>
</dbReference>
<protein>
    <submittedName>
        <fullName evidence="2">Thioredoxin</fullName>
    </submittedName>
</protein>
<accession>A0A0J1H884</accession>
<dbReference type="AlphaFoldDB" id="A0A0J1H884"/>
<dbReference type="Gene3D" id="3.40.30.10">
    <property type="entry name" value="Glutaredoxin"/>
    <property type="match status" value="1"/>
</dbReference>